<feature type="domain" description="MIR" evidence="16">
    <location>
        <begin position="470"/>
        <end position="526"/>
    </location>
</feature>
<feature type="transmembrane region" description="Helical" evidence="14">
    <location>
        <begin position="721"/>
        <end position="743"/>
    </location>
</feature>
<feature type="region of interest" description="Disordered" evidence="15">
    <location>
        <begin position="1"/>
        <end position="42"/>
    </location>
</feature>
<evidence type="ECO:0000313" key="17">
    <source>
        <dbReference type="EMBL" id="KZT56904.1"/>
    </source>
</evidence>
<evidence type="ECO:0000256" key="14">
    <source>
        <dbReference type="RuleBase" id="RU367007"/>
    </source>
</evidence>
<comment type="pathway">
    <text evidence="2 14">Protein modification; protein glycosylation.</text>
</comment>
<feature type="transmembrane region" description="Helical" evidence="14">
    <location>
        <begin position="198"/>
        <end position="217"/>
    </location>
</feature>
<reference evidence="17 18" key="1">
    <citation type="journal article" date="2016" name="Mol. Biol. Evol.">
        <title>Comparative Genomics of Early-Diverging Mushroom-Forming Fungi Provides Insights into the Origins of Lignocellulose Decay Capabilities.</title>
        <authorList>
            <person name="Nagy L.G."/>
            <person name="Riley R."/>
            <person name="Tritt A."/>
            <person name="Adam C."/>
            <person name="Daum C."/>
            <person name="Floudas D."/>
            <person name="Sun H."/>
            <person name="Yadav J.S."/>
            <person name="Pangilinan J."/>
            <person name="Larsson K.H."/>
            <person name="Matsuura K."/>
            <person name="Barry K."/>
            <person name="Labutti K."/>
            <person name="Kuo R."/>
            <person name="Ohm R.A."/>
            <person name="Bhattacharya S.S."/>
            <person name="Shirouzu T."/>
            <person name="Yoshinaga Y."/>
            <person name="Martin F.M."/>
            <person name="Grigoriev I.V."/>
            <person name="Hibbett D.S."/>
        </authorList>
    </citation>
    <scope>NUCLEOTIDE SEQUENCE [LARGE SCALE GENOMIC DNA]</scope>
    <source>
        <strain evidence="17 18">HHB12733</strain>
    </source>
</reference>
<dbReference type="SUPFAM" id="SSF82109">
    <property type="entry name" value="MIR domain"/>
    <property type="match status" value="1"/>
</dbReference>
<feature type="transmembrane region" description="Helical" evidence="14">
    <location>
        <begin position="609"/>
        <end position="631"/>
    </location>
</feature>
<keyword evidence="18" id="KW-1185">Reference proteome</keyword>
<keyword evidence="8 14" id="KW-0256">Endoplasmic reticulum</keyword>
<comment type="catalytic activity">
    <reaction evidence="13 14">
        <text>a di-trans,poly-cis-dolichyl beta-D-mannosyl phosphate + L-seryl-[protein] = 3-O-(alpha-D-mannosyl)-L-seryl-[protein] + a di-trans,poly-cis-dolichyl phosphate + H(+)</text>
        <dbReference type="Rhea" id="RHEA:17377"/>
        <dbReference type="Rhea" id="RHEA-COMP:9863"/>
        <dbReference type="Rhea" id="RHEA-COMP:13546"/>
        <dbReference type="Rhea" id="RHEA-COMP:19498"/>
        <dbReference type="Rhea" id="RHEA-COMP:19501"/>
        <dbReference type="ChEBI" id="CHEBI:15378"/>
        <dbReference type="ChEBI" id="CHEBI:29999"/>
        <dbReference type="ChEBI" id="CHEBI:57683"/>
        <dbReference type="ChEBI" id="CHEBI:58211"/>
        <dbReference type="ChEBI" id="CHEBI:137321"/>
        <dbReference type="EC" id="2.4.1.109"/>
    </reaction>
</comment>
<dbReference type="SMART" id="SM00472">
    <property type="entry name" value="MIR"/>
    <property type="match status" value="3"/>
</dbReference>
<feature type="transmembrane region" description="Helical" evidence="14">
    <location>
        <begin position="680"/>
        <end position="700"/>
    </location>
</feature>
<evidence type="ECO:0000256" key="13">
    <source>
        <dbReference type="ARBA" id="ARBA00045102"/>
    </source>
</evidence>
<dbReference type="Pfam" id="PF02815">
    <property type="entry name" value="MIR"/>
    <property type="match status" value="1"/>
</dbReference>
<accession>A0A165FL62</accession>
<dbReference type="InParanoid" id="A0A165FL62"/>
<sequence length="774" mass="88104">MSAQLGILPRQRRGPRSASSDRDNALEGSVRSGDADDRALPPWSERRVSPLMAFMEKPTNVYATGFILAALAFAVRLYKISSPDEVVFDEVHFGKFAAYYILREYYFDVHPPLAKLLLGAAGWFVGFDGQFDFENIGDSYTEHHVPYIGMRVFPSVLGSLTVPLVFAIMRECGYPSLIAVFSASLVLFDNGHVTQVRLILLDAALVFFMTLSLYSYVRFRKLRYWEFTFEWWAWMIATGVSLACTLGCKMVGLLTFATIGTAVLVDLWNLLDIRKGLSLEHVAKHFFARALGLIIIPFFVYLSFFWIHFKILTHSGTGDSFMSPPFQETLQNNEMLLNSQEIRYYDTVTIRHKDSKVFLHSHPDRYPLRYDDGRVSSQGQQVTGYPFNDTNNYWQIVPTKSLPPTGRGRVVRHKDVVQLLHVNTDSCLLTHDVASPLMPTNQEFTTWPVNDTTRYDDTLFEINIIEAHDGEAWKTKSGHFRLVHVPTRVSMWTHSEPLPDWAFKQQEINGNKNAQERTATWFVDEIISDETGADLRNRTGTVEPKPVKQLNFFRKFFELQMLMLQHNAGLTASHPYASGPINWPFLISGISFWTHNDTQRQIYMIGNVVGWWTCVMALSIYIGIIGADLLARRRGVYPIPEPLRNRLWNSTGLFFIAWAYHYFPFFLMSRQLFLHHYLPAHLASALVAGGVFNFIVSETINYPVSIAGPSTRLRPRTHAELGLRSFVGAGVFVAALIAMFLFLSPLTYGTPGLDGDQVNHRRLLSTWTLHFAGK</sequence>
<dbReference type="AlphaFoldDB" id="A0A165FL62"/>
<comment type="catalytic activity">
    <reaction evidence="12 14">
        <text>a di-trans,poly-cis-dolichyl beta-D-mannosyl phosphate + L-threonyl-[protein] = 3-O-(alpha-D-mannosyl)-L-threonyl-[protein] + a di-trans,poly-cis-dolichyl phosphate + H(+)</text>
        <dbReference type="Rhea" id="RHEA:53396"/>
        <dbReference type="Rhea" id="RHEA-COMP:11060"/>
        <dbReference type="Rhea" id="RHEA-COMP:13547"/>
        <dbReference type="Rhea" id="RHEA-COMP:19498"/>
        <dbReference type="Rhea" id="RHEA-COMP:19501"/>
        <dbReference type="ChEBI" id="CHEBI:15378"/>
        <dbReference type="ChEBI" id="CHEBI:30013"/>
        <dbReference type="ChEBI" id="CHEBI:57683"/>
        <dbReference type="ChEBI" id="CHEBI:58211"/>
        <dbReference type="ChEBI" id="CHEBI:137323"/>
        <dbReference type="EC" id="2.4.1.109"/>
    </reaction>
</comment>
<evidence type="ECO:0000259" key="16">
    <source>
        <dbReference type="PROSITE" id="PS50919"/>
    </source>
</evidence>
<dbReference type="OrthoDB" id="292747at2759"/>
<gene>
    <name evidence="17" type="ORF">CALCODRAFT_496914</name>
</gene>
<dbReference type="InterPro" id="IPR027005">
    <property type="entry name" value="PMT-like"/>
</dbReference>
<evidence type="ECO:0000256" key="9">
    <source>
        <dbReference type="ARBA" id="ARBA00022989"/>
    </source>
</evidence>
<proteinExistence type="inferred from homology"/>
<dbReference type="InterPro" id="IPR003342">
    <property type="entry name" value="ArnT-like_N"/>
</dbReference>
<comment type="similarity">
    <text evidence="3 14">Belongs to the glycosyltransferase 39 family.</text>
</comment>
<dbReference type="EC" id="2.4.1.109" evidence="14"/>
<comment type="subcellular location">
    <subcellularLocation>
        <location evidence="1 14">Endoplasmic reticulum membrane</location>
        <topology evidence="1 14">Multi-pass membrane protein</topology>
    </subcellularLocation>
</comment>
<feature type="transmembrane region" description="Helical" evidence="14">
    <location>
        <begin position="652"/>
        <end position="674"/>
    </location>
</feature>
<keyword evidence="6 14" id="KW-0812">Transmembrane</keyword>
<keyword evidence="4 14" id="KW-0328">Glycosyltransferase</keyword>
<dbReference type="PANTHER" id="PTHR10050:SF51">
    <property type="entry name" value="PROTEIN O-MANNOSYL-TRANSFERASE 1"/>
    <property type="match status" value="1"/>
</dbReference>
<feature type="domain" description="MIR" evidence="16">
    <location>
        <begin position="339"/>
        <end position="399"/>
    </location>
</feature>
<feature type="transmembrane region" description="Helical" evidence="14">
    <location>
        <begin position="232"/>
        <end position="265"/>
    </location>
</feature>
<evidence type="ECO:0000256" key="5">
    <source>
        <dbReference type="ARBA" id="ARBA00022679"/>
    </source>
</evidence>
<keyword evidence="9 14" id="KW-1133">Transmembrane helix</keyword>
<feature type="transmembrane region" description="Helical" evidence="14">
    <location>
        <begin position="286"/>
        <end position="307"/>
    </location>
</feature>
<comment type="function">
    <text evidence="14">Transfers mannose from Dol-P-mannose to Ser or Thr residues on proteins.</text>
</comment>
<dbReference type="PROSITE" id="PS50919">
    <property type="entry name" value="MIR"/>
    <property type="match status" value="2"/>
</dbReference>
<keyword evidence="10 14" id="KW-0472">Membrane</keyword>
<name>A0A165FL62_9BASI</name>
<feature type="transmembrane region" description="Helical" evidence="14">
    <location>
        <begin position="61"/>
        <end position="78"/>
    </location>
</feature>
<dbReference type="PANTHER" id="PTHR10050">
    <property type="entry name" value="DOLICHYL-PHOSPHATE-MANNOSE--PROTEIN MANNOSYLTRANSFERASE"/>
    <property type="match status" value="1"/>
</dbReference>
<dbReference type="InterPro" id="IPR036300">
    <property type="entry name" value="MIR_dom_sf"/>
</dbReference>
<dbReference type="GO" id="GO:0004169">
    <property type="term" value="F:dolichyl-phosphate-mannose-protein mannosyltransferase activity"/>
    <property type="evidence" value="ECO:0007669"/>
    <property type="project" value="UniProtKB-UniRule"/>
</dbReference>
<dbReference type="Pfam" id="PF16192">
    <property type="entry name" value="PMT_4TMC"/>
    <property type="match status" value="1"/>
</dbReference>
<evidence type="ECO:0000256" key="6">
    <source>
        <dbReference type="ARBA" id="ARBA00022692"/>
    </source>
</evidence>
<evidence type="ECO:0000313" key="18">
    <source>
        <dbReference type="Proteomes" id="UP000076842"/>
    </source>
</evidence>
<evidence type="ECO:0000256" key="15">
    <source>
        <dbReference type="SAM" id="MobiDB-lite"/>
    </source>
</evidence>
<dbReference type="Pfam" id="PF02366">
    <property type="entry name" value="PMT"/>
    <property type="match status" value="1"/>
</dbReference>
<protein>
    <recommendedName>
        <fullName evidence="14">Dolichyl-phosphate-mannose--protein mannosyltransferase</fullName>
        <ecNumber evidence="14">2.4.1.109</ecNumber>
    </recommendedName>
</protein>
<dbReference type="UniPathway" id="UPA00378"/>
<dbReference type="CDD" id="cd23285">
    <property type="entry name" value="beta-trefoil_MIR_PMT4-like"/>
    <property type="match status" value="1"/>
</dbReference>
<evidence type="ECO:0000256" key="10">
    <source>
        <dbReference type="ARBA" id="ARBA00023136"/>
    </source>
</evidence>
<dbReference type="FunCoup" id="A0A165FL62">
    <property type="interactions" value="189"/>
</dbReference>
<evidence type="ECO:0000256" key="8">
    <source>
        <dbReference type="ARBA" id="ARBA00022824"/>
    </source>
</evidence>
<organism evidence="17 18">
    <name type="scientific">Calocera cornea HHB12733</name>
    <dbReference type="NCBI Taxonomy" id="1353952"/>
    <lineage>
        <taxon>Eukaryota</taxon>
        <taxon>Fungi</taxon>
        <taxon>Dikarya</taxon>
        <taxon>Basidiomycota</taxon>
        <taxon>Agaricomycotina</taxon>
        <taxon>Dacrymycetes</taxon>
        <taxon>Dacrymycetales</taxon>
        <taxon>Dacrymycetaceae</taxon>
        <taxon>Calocera</taxon>
    </lineage>
</organism>
<dbReference type="InterPro" id="IPR032421">
    <property type="entry name" value="PMT_4TMC"/>
</dbReference>
<evidence type="ECO:0000256" key="4">
    <source>
        <dbReference type="ARBA" id="ARBA00022676"/>
    </source>
</evidence>
<evidence type="ECO:0000256" key="11">
    <source>
        <dbReference type="ARBA" id="ARBA00023180"/>
    </source>
</evidence>
<keyword evidence="5 14" id="KW-0808">Transferase</keyword>
<feature type="compositionally biased region" description="Basic and acidic residues" evidence="15">
    <location>
        <begin position="33"/>
        <end position="42"/>
    </location>
</feature>
<dbReference type="EMBL" id="KV423971">
    <property type="protein sequence ID" value="KZT56904.1"/>
    <property type="molecule type" value="Genomic_DNA"/>
</dbReference>
<dbReference type="Gene3D" id="2.80.10.50">
    <property type="match status" value="1"/>
</dbReference>
<evidence type="ECO:0000256" key="1">
    <source>
        <dbReference type="ARBA" id="ARBA00004477"/>
    </source>
</evidence>
<dbReference type="FunFam" id="2.80.10.50:FF:000044">
    <property type="entry name" value="Dolichyl-phosphate-mannose-protein mannosyltransferase 4"/>
    <property type="match status" value="1"/>
</dbReference>
<feature type="transmembrane region" description="Helical" evidence="14">
    <location>
        <begin position="148"/>
        <end position="168"/>
    </location>
</feature>
<dbReference type="STRING" id="1353952.A0A165FL62"/>
<evidence type="ECO:0000256" key="12">
    <source>
        <dbReference type="ARBA" id="ARBA00045085"/>
    </source>
</evidence>
<evidence type="ECO:0000256" key="7">
    <source>
        <dbReference type="ARBA" id="ARBA00022737"/>
    </source>
</evidence>
<keyword evidence="7" id="KW-0677">Repeat</keyword>
<dbReference type="GO" id="GO:0005789">
    <property type="term" value="C:endoplasmic reticulum membrane"/>
    <property type="evidence" value="ECO:0007669"/>
    <property type="project" value="UniProtKB-SubCell"/>
</dbReference>
<evidence type="ECO:0000256" key="3">
    <source>
        <dbReference type="ARBA" id="ARBA00007222"/>
    </source>
</evidence>
<evidence type="ECO:0000256" key="2">
    <source>
        <dbReference type="ARBA" id="ARBA00004922"/>
    </source>
</evidence>
<dbReference type="Proteomes" id="UP000076842">
    <property type="component" value="Unassembled WGS sequence"/>
</dbReference>
<dbReference type="InterPro" id="IPR016093">
    <property type="entry name" value="MIR_motif"/>
</dbReference>
<keyword evidence="11" id="KW-0325">Glycoprotein</keyword>